<evidence type="ECO:0000256" key="4">
    <source>
        <dbReference type="ARBA" id="ARBA00023157"/>
    </source>
</evidence>
<dbReference type="FunFam" id="2.10.25.10:FF:000057">
    <property type="entry name" value="protocadherin Fat 1 isoform X2"/>
    <property type="match status" value="1"/>
</dbReference>
<keyword evidence="5" id="KW-0325">Glycoprotein</keyword>
<organism evidence="9 10">
    <name type="scientific">Paralvinella palmiformis</name>
    <dbReference type="NCBI Taxonomy" id="53620"/>
    <lineage>
        <taxon>Eukaryota</taxon>
        <taxon>Metazoa</taxon>
        <taxon>Spiralia</taxon>
        <taxon>Lophotrochozoa</taxon>
        <taxon>Annelida</taxon>
        <taxon>Polychaeta</taxon>
        <taxon>Sedentaria</taxon>
        <taxon>Canalipalpata</taxon>
        <taxon>Terebellida</taxon>
        <taxon>Terebelliformia</taxon>
        <taxon>Alvinellidae</taxon>
        <taxon>Paralvinella</taxon>
    </lineage>
</organism>
<comment type="caution">
    <text evidence="9">The sequence shown here is derived from an EMBL/GenBank/DDBJ whole genome shotgun (WGS) entry which is preliminary data.</text>
</comment>
<dbReference type="PROSITE" id="PS00022">
    <property type="entry name" value="EGF_1"/>
    <property type="match status" value="1"/>
</dbReference>
<gene>
    <name evidence="9" type="ORF">LSH36_95g05036</name>
</gene>
<feature type="chain" id="PRO_5042131057" description="EGF-like domain-containing protein" evidence="7">
    <location>
        <begin position="20"/>
        <end position="302"/>
    </location>
</feature>
<reference evidence="9" key="1">
    <citation type="journal article" date="2023" name="Mol. Biol. Evol.">
        <title>Third-Generation Sequencing Reveals the Adaptive Role of the Epigenome in Three Deep-Sea Polychaetes.</title>
        <authorList>
            <person name="Perez M."/>
            <person name="Aroh O."/>
            <person name="Sun Y."/>
            <person name="Lan Y."/>
            <person name="Juniper S.K."/>
            <person name="Young C.R."/>
            <person name="Angers B."/>
            <person name="Qian P.Y."/>
        </authorList>
    </citation>
    <scope>NUCLEOTIDE SEQUENCE</scope>
    <source>
        <strain evidence="9">P08H-3</strain>
    </source>
</reference>
<keyword evidence="2 7" id="KW-0732">Signal</keyword>
<evidence type="ECO:0000256" key="6">
    <source>
        <dbReference type="PROSITE-ProRule" id="PRU00076"/>
    </source>
</evidence>
<dbReference type="Proteomes" id="UP001208570">
    <property type="component" value="Unassembled WGS sequence"/>
</dbReference>
<evidence type="ECO:0000256" key="2">
    <source>
        <dbReference type="ARBA" id="ARBA00022729"/>
    </source>
</evidence>
<dbReference type="PROSITE" id="PS50026">
    <property type="entry name" value="EGF_3"/>
    <property type="match status" value="1"/>
</dbReference>
<dbReference type="SMART" id="SM00181">
    <property type="entry name" value="EGF"/>
    <property type="match status" value="1"/>
</dbReference>
<evidence type="ECO:0000256" key="5">
    <source>
        <dbReference type="ARBA" id="ARBA00023180"/>
    </source>
</evidence>
<proteinExistence type="predicted"/>
<dbReference type="InterPro" id="IPR000152">
    <property type="entry name" value="EGF-type_Asp/Asn_hydroxyl_site"/>
</dbReference>
<dbReference type="PROSITE" id="PS00010">
    <property type="entry name" value="ASX_HYDROXYL"/>
    <property type="match status" value="1"/>
</dbReference>
<keyword evidence="1 6" id="KW-0245">EGF-like domain</keyword>
<dbReference type="EMBL" id="JAODUP010000095">
    <property type="protein sequence ID" value="KAK2162616.1"/>
    <property type="molecule type" value="Genomic_DNA"/>
</dbReference>
<dbReference type="AlphaFoldDB" id="A0AAD9K0H2"/>
<evidence type="ECO:0000256" key="7">
    <source>
        <dbReference type="SAM" id="SignalP"/>
    </source>
</evidence>
<evidence type="ECO:0000256" key="1">
    <source>
        <dbReference type="ARBA" id="ARBA00022536"/>
    </source>
</evidence>
<dbReference type="Gene3D" id="2.10.25.10">
    <property type="entry name" value="Laminin"/>
    <property type="match status" value="1"/>
</dbReference>
<keyword evidence="4 6" id="KW-1015">Disulfide bond</keyword>
<dbReference type="Pfam" id="PF00008">
    <property type="entry name" value="EGF"/>
    <property type="match status" value="1"/>
</dbReference>
<name>A0AAD9K0H2_9ANNE</name>
<dbReference type="InterPro" id="IPR000742">
    <property type="entry name" value="EGF"/>
</dbReference>
<comment type="caution">
    <text evidence="6">Lacks conserved residue(s) required for the propagation of feature annotation.</text>
</comment>
<dbReference type="SUPFAM" id="SSF57196">
    <property type="entry name" value="EGF/Laminin"/>
    <property type="match status" value="1"/>
</dbReference>
<sequence length="302" mass="34106">MQLLTILILMFTCLCNLEAVNLFKKHHHKKILTTITARYPVKGPLGCEKLCLELADSCVAVNVLYTNHQYVCDVMATFPCPDEDVEKLMTSNPNGKLIIKQVDAIPRNCSSHPCQNGGVCLDTGLGYRCLCHPHYMGANCQIDYLVSVLHMSGTKCEAISEHSDPFKCENSFDRKSSGDDNFDLAHKSELKEAWINLSPILEQYSRITFPRVVEIVRIQILQRYGQREPYGELTFEFSDSSSMTLTSDCLLDDCNDNSSVEAYLSPTKITTWIKLTAYNKCTESPRHTGFREIKYIGLIPDI</sequence>
<feature type="domain" description="EGF-like" evidence="8">
    <location>
        <begin position="105"/>
        <end position="141"/>
    </location>
</feature>
<feature type="disulfide bond" evidence="6">
    <location>
        <begin position="131"/>
        <end position="140"/>
    </location>
</feature>
<dbReference type="GO" id="GO:0005509">
    <property type="term" value="F:calcium ion binding"/>
    <property type="evidence" value="ECO:0007669"/>
    <property type="project" value="InterPro"/>
</dbReference>
<accession>A0AAD9K0H2</accession>
<evidence type="ECO:0000313" key="9">
    <source>
        <dbReference type="EMBL" id="KAK2162616.1"/>
    </source>
</evidence>
<dbReference type="InterPro" id="IPR001881">
    <property type="entry name" value="EGF-like_Ca-bd_dom"/>
</dbReference>
<dbReference type="CDD" id="cd00054">
    <property type="entry name" value="EGF_CA"/>
    <property type="match status" value="1"/>
</dbReference>
<dbReference type="SMART" id="SM00179">
    <property type="entry name" value="EGF_CA"/>
    <property type="match status" value="1"/>
</dbReference>
<protein>
    <recommendedName>
        <fullName evidence="8">EGF-like domain-containing protein</fullName>
    </recommendedName>
</protein>
<feature type="signal peptide" evidence="7">
    <location>
        <begin position="1"/>
        <end position="19"/>
    </location>
</feature>
<evidence type="ECO:0000256" key="3">
    <source>
        <dbReference type="ARBA" id="ARBA00022737"/>
    </source>
</evidence>
<keyword evidence="3" id="KW-0677">Repeat</keyword>
<evidence type="ECO:0000313" key="10">
    <source>
        <dbReference type="Proteomes" id="UP001208570"/>
    </source>
</evidence>
<keyword evidence="10" id="KW-1185">Reference proteome</keyword>
<evidence type="ECO:0000259" key="8">
    <source>
        <dbReference type="PROSITE" id="PS50026"/>
    </source>
</evidence>